<proteinExistence type="inferred from homology"/>
<dbReference type="PANTHER" id="PTHR42879">
    <property type="entry name" value="3-OXOACYL-(ACYL-CARRIER-PROTEIN) REDUCTASE"/>
    <property type="match status" value="1"/>
</dbReference>
<dbReference type="SUPFAM" id="SSF51735">
    <property type="entry name" value="NAD(P)-binding Rossmann-fold domains"/>
    <property type="match status" value="1"/>
</dbReference>
<organism evidence="3 4">
    <name type="scientific">Paraburkholderia terrae</name>
    <dbReference type="NCBI Taxonomy" id="311230"/>
    <lineage>
        <taxon>Bacteria</taxon>
        <taxon>Pseudomonadati</taxon>
        <taxon>Pseudomonadota</taxon>
        <taxon>Betaproteobacteria</taxon>
        <taxon>Burkholderiales</taxon>
        <taxon>Burkholderiaceae</taxon>
        <taxon>Paraburkholderia</taxon>
    </lineage>
</organism>
<evidence type="ECO:0000313" key="3">
    <source>
        <dbReference type="EMBL" id="AUT65535.1"/>
    </source>
</evidence>
<dbReference type="PRINTS" id="PR00081">
    <property type="entry name" value="GDHRDH"/>
</dbReference>
<evidence type="ECO:0000259" key="2">
    <source>
        <dbReference type="SMART" id="SM00822"/>
    </source>
</evidence>
<comment type="similarity">
    <text evidence="1">Belongs to the short-chain dehydrogenases/reductases (SDR) family.</text>
</comment>
<dbReference type="FunFam" id="3.40.50.720:FF:000084">
    <property type="entry name" value="Short-chain dehydrogenase reductase"/>
    <property type="match status" value="1"/>
</dbReference>
<dbReference type="OrthoDB" id="9803333at2"/>
<dbReference type="AlphaFoldDB" id="A0A2I8F0Y8"/>
<name>A0A2I8F0Y8_9BURK</name>
<sequence>MELNLKDKVAIVTGGNRGIGAGVARQLAREGMRLALVARDGDKLTAMANALRESSDASVLTIACDLREREAAASVIERTLARFGHLDLLVNNAGATRRGDFFELTDDDWEDGLALKLHGYVRMTRAAWPQLANMQGTVVNIVGVGAWTGIGEFTIGGVVNAGLMNFTKAMADLGKRDGVRVCAVNPGRIRTDRLERNIARIAQNEGVAPEVATQMLLNECGINRFGSPDEIGQAVAFMASDAASFAQGAILDIDGGETRAI</sequence>
<protein>
    <submittedName>
        <fullName evidence="3">SDR family oxidoreductase</fullName>
    </submittedName>
</protein>
<evidence type="ECO:0000313" key="4">
    <source>
        <dbReference type="Proteomes" id="UP000243502"/>
    </source>
</evidence>
<reference evidence="3 4" key="1">
    <citation type="submission" date="2018-01" db="EMBL/GenBank/DDBJ databases">
        <title>Species boundaries and ecological features among Paraburkholderia terrae DSMZ17804T, P. hospita DSMZ17164T and P. caribensis DSMZ13236T.</title>
        <authorList>
            <person name="Pratama A.A."/>
        </authorList>
    </citation>
    <scope>NUCLEOTIDE SEQUENCE [LARGE SCALE GENOMIC DNA]</scope>
    <source>
        <strain evidence="3 4">DSM 17804</strain>
    </source>
</reference>
<dbReference type="EMBL" id="CP026113">
    <property type="protein sequence ID" value="AUT65535.1"/>
    <property type="molecule type" value="Genomic_DNA"/>
</dbReference>
<dbReference type="InterPro" id="IPR036291">
    <property type="entry name" value="NAD(P)-bd_dom_sf"/>
</dbReference>
<feature type="domain" description="Ketoreductase" evidence="2">
    <location>
        <begin position="8"/>
        <end position="153"/>
    </location>
</feature>
<dbReference type="Pfam" id="PF13561">
    <property type="entry name" value="adh_short_C2"/>
    <property type="match status" value="1"/>
</dbReference>
<dbReference type="PANTHER" id="PTHR42879:SF6">
    <property type="entry name" value="NADPH-DEPENDENT REDUCTASE BACG"/>
    <property type="match status" value="1"/>
</dbReference>
<dbReference type="SMART" id="SM00822">
    <property type="entry name" value="PKS_KR"/>
    <property type="match status" value="1"/>
</dbReference>
<dbReference type="InterPro" id="IPR057326">
    <property type="entry name" value="KR_dom"/>
</dbReference>
<gene>
    <name evidence="3" type="ORF">C2L65_39095</name>
</gene>
<dbReference type="InterPro" id="IPR050259">
    <property type="entry name" value="SDR"/>
</dbReference>
<evidence type="ECO:0000256" key="1">
    <source>
        <dbReference type="ARBA" id="ARBA00006484"/>
    </source>
</evidence>
<dbReference type="InterPro" id="IPR002347">
    <property type="entry name" value="SDR_fam"/>
</dbReference>
<accession>A0A2I8F0Y8</accession>
<dbReference type="Proteomes" id="UP000243502">
    <property type="component" value="Chromosome 3"/>
</dbReference>
<dbReference type="RefSeq" id="WP_052427050.1">
    <property type="nucleotide sequence ID" value="NZ_CP026113.1"/>
</dbReference>
<dbReference type="KEGG" id="pter:C2L65_39095"/>
<dbReference type="Gene3D" id="3.40.50.720">
    <property type="entry name" value="NAD(P)-binding Rossmann-like Domain"/>
    <property type="match status" value="1"/>
</dbReference>